<gene>
    <name evidence="1" type="ORF">MJO28_014616</name>
</gene>
<reference evidence="2" key="1">
    <citation type="journal article" date="2018" name="BMC Genomics">
        <title>Genomic insights into host adaptation between the wheat stripe rust pathogen (Puccinia striiformis f. sp. tritici) and the barley stripe rust pathogen (Puccinia striiformis f. sp. hordei).</title>
        <authorList>
            <person name="Xia C."/>
            <person name="Wang M."/>
            <person name="Yin C."/>
            <person name="Cornejo O.E."/>
            <person name="Hulbert S.H."/>
            <person name="Chen X."/>
        </authorList>
    </citation>
    <scope>NUCLEOTIDE SEQUENCE [LARGE SCALE GENOMIC DNA]</scope>
    <source>
        <strain evidence="2">93-210</strain>
    </source>
</reference>
<protein>
    <submittedName>
        <fullName evidence="1">Uncharacterized protein</fullName>
    </submittedName>
</protein>
<name>A0ACC0DU71_9BASI</name>
<proteinExistence type="predicted"/>
<organism evidence="1 2">
    <name type="scientific">Puccinia striiformis f. sp. tritici</name>
    <dbReference type="NCBI Taxonomy" id="168172"/>
    <lineage>
        <taxon>Eukaryota</taxon>
        <taxon>Fungi</taxon>
        <taxon>Dikarya</taxon>
        <taxon>Basidiomycota</taxon>
        <taxon>Pucciniomycotina</taxon>
        <taxon>Pucciniomycetes</taxon>
        <taxon>Pucciniales</taxon>
        <taxon>Pucciniaceae</taxon>
        <taxon>Puccinia</taxon>
    </lineage>
</organism>
<comment type="caution">
    <text evidence="1">The sequence shown here is derived from an EMBL/GenBank/DDBJ whole genome shotgun (WGS) entry which is preliminary data.</text>
</comment>
<evidence type="ECO:0000313" key="1">
    <source>
        <dbReference type="EMBL" id="KAI7939037.1"/>
    </source>
</evidence>
<dbReference type="Proteomes" id="UP001060170">
    <property type="component" value="Chromosome 15"/>
</dbReference>
<dbReference type="EMBL" id="CM045879">
    <property type="protein sequence ID" value="KAI7939037.1"/>
    <property type="molecule type" value="Genomic_DNA"/>
</dbReference>
<evidence type="ECO:0000313" key="2">
    <source>
        <dbReference type="Proteomes" id="UP001060170"/>
    </source>
</evidence>
<accession>A0ACC0DU71</accession>
<reference evidence="1 2" key="3">
    <citation type="journal article" date="2022" name="Microbiol. Spectr.">
        <title>Folding features and dynamics of 3D genome architecture in plant fungal pathogens.</title>
        <authorList>
            <person name="Xia C."/>
        </authorList>
    </citation>
    <scope>NUCLEOTIDE SEQUENCE [LARGE SCALE GENOMIC DNA]</scope>
    <source>
        <strain evidence="1 2">93-210</strain>
    </source>
</reference>
<keyword evidence="2" id="KW-1185">Reference proteome</keyword>
<reference evidence="2" key="2">
    <citation type="journal article" date="2018" name="Mol. Plant Microbe Interact.">
        <title>Genome sequence resources for the wheat stripe rust pathogen (Puccinia striiformis f. sp. tritici) and the barley stripe rust pathogen (Puccinia striiformis f. sp. hordei).</title>
        <authorList>
            <person name="Xia C."/>
            <person name="Wang M."/>
            <person name="Yin C."/>
            <person name="Cornejo O.E."/>
            <person name="Hulbert S.H."/>
            <person name="Chen X."/>
        </authorList>
    </citation>
    <scope>NUCLEOTIDE SEQUENCE [LARGE SCALE GENOMIC DNA]</scope>
    <source>
        <strain evidence="2">93-210</strain>
    </source>
</reference>
<sequence>MGATAVSEFLITQQKLSHPNSKDLLRSSRSKNKNSNAEIKGQLNRNQFESTESENQNRCSPSTDGRHLVIADKLHTHKTSVLLID</sequence>